<evidence type="ECO:0000256" key="4">
    <source>
        <dbReference type="ARBA" id="ARBA00023002"/>
    </source>
</evidence>
<keyword evidence="10" id="KW-1185">Reference proteome</keyword>
<dbReference type="EMBL" id="BJZO01000008">
    <property type="protein sequence ID" value="GEO80365.1"/>
    <property type="molecule type" value="Genomic_DNA"/>
</dbReference>
<dbReference type="InterPro" id="IPR012336">
    <property type="entry name" value="Thioredoxin-like_fold"/>
</dbReference>
<dbReference type="PANTHER" id="PTHR13887:SF14">
    <property type="entry name" value="DISULFIDE BOND FORMATION PROTEIN D"/>
    <property type="match status" value="1"/>
</dbReference>
<accession>A0A512H4H7</accession>
<evidence type="ECO:0000256" key="7">
    <source>
        <dbReference type="SAM" id="SignalP"/>
    </source>
</evidence>
<comment type="function">
    <text evidence="1">May be required for disulfide bond formation in some proteins.</text>
</comment>
<reference evidence="9 10" key="1">
    <citation type="submission" date="2019-07" db="EMBL/GenBank/DDBJ databases">
        <title>Whole genome shotgun sequence of Rhodospirillum oryzae NBRC 107573.</title>
        <authorList>
            <person name="Hosoyama A."/>
            <person name="Uohara A."/>
            <person name="Ohji S."/>
            <person name="Ichikawa N."/>
        </authorList>
    </citation>
    <scope>NUCLEOTIDE SEQUENCE [LARGE SCALE GENOMIC DNA]</scope>
    <source>
        <strain evidence="9 10">NBRC 107573</strain>
    </source>
</reference>
<dbReference type="Proteomes" id="UP000321567">
    <property type="component" value="Unassembled WGS sequence"/>
</dbReference>
<dbReference type="InterPro" id="IPR013766">
    <property type="entry name" value="Thioredoxin_domain"/>
</dbReference>
<evidence type="ECO:0000313" key="9">
    <source>
        <dbReference type="EMBL" id="GEO80365.1"/>
    </source>
</evidence>
<evidence type="ECO:0000259" key="8">
    <source>
        <dbReference type="PROSITE" id="PS51352"/>
    </source>
</evidence>
<dbReference type="Gene3D" id="3.40.30.10">
    <property type="entry name" value="Glutaredoxin"/>
    <property type="match status" value="1"/>
</dbReference>
<dbReference type="SUPFAM" id="SSF52833">
    <property type="entry name" value="Thioredoxin-like"/>
    <property type="match status" value="1"/>
</dbReference>
<evidence type="ECO:0000256" key="1">
    <source>
        <dbReference type="ARBA" id="ARBA00003565"/>
    </source>
</evidence>
<organism evidence="9 10">
    <name type="scientific">Pararhodospirillum oryzae</name>
    <dbReference type="NCBI Taxonomy" id="478448"/>
    <lineage>
        <taxon>Bacteria</taxon>
        <taxon>Pseudomonadati</taxon>
        <taxon>Pseudomonadota</taxon>
        <taxon>Alphaproteobacteria</taxon>
        <taxon>Rhodospirillales</taxon>
        <taxon>Rhodospirillaceae</taxon>
        <taxon>Pararhodospirillum</taxon>
    </lineage>
</organism>
<dbReference type="PANTHER" id="PTHR13887">
    <property type="entry name" value="GLUTATHIONE S-TRANSFERASE KAPPA"/>
    <property type="match status" value="1"/>
</dbReference>
<proteinExistence type="inferred from homology"/>
<dbReference type="AlphaFoldDB" id="A0A512H4H7"/>
<dbReference type="GO" id="GO:0016491">
    <property type="term" value="F:oxidoreductase activity"/>
    <property type="evidence" value="ECO:0007669"/>
    <property type="project" value="UniProtKB-KW"/>
</dbReference>
<keyword evidence="5" id="KW-1015">Disulfide bond</keyword>
<keyword evidence="3 7" id="KW-0732">Signal</keyword>
<feature type="chain" id="PRO_5021852658" evidence="7">
    <location>
        <begin position="28"/>
        <end position="203"/>
    </location>
</feature>
<comment type="similarity">
    <text evidence="2">Belongs to the thioredoxin family. DsbA subfamily.</text>
</comment>
<dbReference type="RefSeq" id="WP_246135364.1">
    <property type="nucleotide sequence ID" value="NZ_BJZO01000008.1"/>
</dbReference>
<feature type="domain" description="Thioredoxin" evidence="8">
    <location>
        <begin position="17"/>
        <end position="202"/>
    </location>
</feature>
<protein>
    <submittedName>
        <fullName evidence="9">DSBA oxidoreductase</fullName>
    </submittedName>
</protein>
<feature type="signal peptide" evidence="7">
    <location>
        <begin position="1"/>
        <end position="27"/>
    </location>
</feature>
<sequence length="203" mass="21528">MRRRSLVALALSLGAALALGRLAPAQAQSLSYEERFLGSPEAPVEIIEYSSLLCSHCADFHAHILPELKKEYIDTGKVRLVFRDETLGQPLAVGAAMIARCAPPDAFFTLINTLFANQKAWGTAKNPLDALQSYAALAGLDKSAVAGCLDSESLFAGIRQGEAQAKALGIDGTPTFVINGKPVIVGAQPLDAFRAVIDPLLKP</sequence>
<gene>
    <name evidence="9" type="ORF">ROR02_04960</name>
</gene>
<dbReference type="Pfam" id="PF13462">
    <property type="entry name" value="Thioredoxin_4"/>
    <property type="match status" value="1"/>
</dbReference>
<evidence type="ECO:0000256" key="3">
    <source>
        <dbReference type="ARBA" id="ARBA00022729"/>
    </source>
</evidence>
<evidence type="ECO:0000256" key="5">
    <source>
        <dbReference type="ARBA" id="ARBA00023157"/>
    </source>
</evidence>
<evidence type="ECO:0000256" key="2">
    <source>
        <dbReference type="ARBA" id="ARBA00005791"/>
    </source>
</evidence>
<dbReference type="InterPro" id="IPR036249">
    <property type="entry name" value="Thioredoxin-like_sf"/>
</dbReference>
<comment type="caution">
    <text evidence="9">The sequence shown here is derived from an EMBL/GenBank/DDBJ whole genome shotgun (WGS) entry which is preliminary data.</text>
</comment>
<evidence type="ECO:0000313" key="10">
    <source>
        <dbReference type="Proteomes" id="UP000321567"/>
    </source>
</evidence>
<name>A0A512H4H7_9PROT</name>
<evidence type="ECO:0000256" key="6">
    <source>
        <dbReference type="ARBA" id="ARBA00023284"/>
    </source>
</evidence>
<keyword evidence="6" id="KW-0676">Redox-active center</keyword>
<keyword evidence="4" id="KW-0560">Oxidoreductase</keyword>
<dbReference type="PROSITE" id="PS51352">
    <property type="entry name" value="THIOREDOXIN_2"/>
    <property type="match status" value="1"/>
</dbReference>